<name>A0A927G8J4_9MICO</name>
<dbReference type="RefSeq" id="WP_191828271.1">
    <property type="nucleotide sequence ID" value="NZ_JACYHB010000004.1"/>
</dbReference>
<organism evidence="1 2">
    <name type="scientific">Cellulosimicrobium arenosum</name>
    <dbReference type="NCBI Taxonomy" id="2708133"/>
    <lineage>
        <taxon>Bacteria</taxon>
        <taxon>Bacillati</taxon>
        <taxon>Actinomycetota</taxon>
        <taxon>Actinomycetes</taxon>
        <taxon>Micrococcales</taxon>
        <taxon>Promicromonosporaceae</taxon>
        <taxon>Cellulosimicrobium</taxon>
    </lineage>
</organism>
<proteinExistence type="predicted"/>
<evidence type="ECO:0000313" key="1">
    <source>
        <dbReference type="EMBL" id="MBD8078678.1"/>
    </source>
</evidence>
<gene>
    <name evidence="1" type="ORF">IF651_06355</name>
</gene>
<dbReference type="AlphaFoldDB" id="A0A927G8J4"/>
<dbReference type="SUPFAM" id="SSF46785">
    <property type="entry name" value="Winged helix' DNA-binding domain"/>
    <property type="match status" value="1"/>
</dbReference>
<dbReference type="EMBL" id="JACYHB010000004">
    <property type="protein sequence ID" value="MBD8078678.1"/>
    <property type="molecule type" value="Genomic_DNA"/>
</dbReference>
<reference evidence="1" key="2">
    <citation type="submission" date="2020-09" db="EMBL/GenBank/DDBJ databases">
        <authorList>
            <person name="Yu Y."/>
        </authorList>
    </citation>
    <scope>NUCLEOTIDE SEQUENCE</scope>
    <source>
        <strain evidence="1">KCTC 49039</strain>
    </source>
</reference>
<dbReference type="Proteomes" id="UP000610846">
    <property type="component" value="Unassembled WGS sequence"/>
</dbReference>
<reference evidence="1" key="1">
    <citation type="journal article" date="2018" name="Curr. Microbiol.">
        <title>Cellulosimicrobium arenosum sp. nov., Isolated from Marine Sediment Sand.</title>
        <authorList>
            <person name="Oh M."/>
            <person name="Kim J.H."/>
            <person name="Yoon J.H."/>
            <person name="Schumann P."/>
            <person name="Kim W."/>
        </authorList>
    </citation>
    <scope>NUCLEOTIDE SEQUENCE</scope>
    <source>
        <strain evidence="1">KCTC 49039</strain>
    </source>
</reference>
<comment type="caution">
    <text evidence="1">The sequence shown here is derived from an EMBL/GenBank/DDBJ whole genome shotgun (WGS) entry which is preliminary data.</text>
</comment>
<dbReference type="Gene3D" id="1.10.10.10">
    <property type="entry name" value="Winged helix-like DNA-binding domain superfamily/Winged helix DNA-binding domain"/>
    <property type="match status" value="1"/>
</dbReference>
<dbReference type="InterPro" id="IPR036390">
    <property type="entry name" value="WH_DNA-bd_sf"/>
</dbReference>
<protein>
    <submittedName>
        <fullName evidence="1">Uncharacterized protein</fullName>
    </submittedName>
</protein>
<evidence type="ECO:0000313" key="2">
    <source>
        <dbReference type="Proteomes" id="UP000610846"/>
    </source>
</evidence>
<keyword evidence="2" id="KW-1185">Reference proteome</keyword>
<dbReference type="InterPro" id="IPR036388">
    <property type="entry name" value="WH-like_DNA-bd_sf"/>
</dbReference>
<sequence>MNGRPLPTVVGPTENALRALLVRTLRDTEIRGYDEWVVLSMTAGGAPPHAVVRALGAPDAHVSAVADALARRGLLADRTTLTARGHDVLDAARALVGHATAPLSAGIAPEHVQITTQVLDTLRTRAEHAVAHERGPGTVAVPGPRDGVRPKGFEPPTF</sequence>
<accession>A0A927G8J4</accession>